<evidence type="ECO:0000256" key="3">
    <source>
        <dbReference type="ARBA" id="ARBA00022490"/>
    </source>
</evidence>
<proteinExistence type="predicted"/>
<keyword evidence="4" id="KW-0539">Nucleus</keyword>
<keyword evidence="8" id="KW-1185">Reference proteome</keyword>
<dbReference type="PANTHER" id="PTHR18829">
    <property type="entry name" value="PROTEIN YAE1 HOMOLOG"/>
    <property type="match status" value="1"/>
</dbReference>
<evidence type="ECO:0000313" key="8">
    <source>
        <dbReference type="Proteomes" id="UP000708208"/>
    </source>
</evidence>
<dbReference type="OrthoDB" id="20086at2759"/>
<evidence type="ECO:0000256" key="5">
    <source>
        <dbReference type="SAM" id="MobiDB-lite"/>
    </source>
</evidence>
<comment type="subcellular location">
    <subcellularLocation>
        <location evidence="2">Cytoplasm</location>
    </subcellularLocation>
    <subcellularLocation>
        <location evidence="1">Nucleus</location>
    </subcellularLocation>
</comment>
<protein>
    <recommendedName>
        <fullName evidence="6">Essential protein Yae1 N-terminal domain-containing protein</fullName>
    </recommendedName>
</protein>
<evidence type="ECO:0000256" key="1">
    <source>
        <dbReference type="ARBA" id="ARBA00004123"/>
    </source>
</evidence>
<organism evidence="7 8">
    <name type="scientific">Allacma fusca</name>
    <dbReference type="NCBI Taxonomy" id="39272"/>
    <lineage>
        <taxon>Eukaryota</taxon>
        <taxon>Metazoa</taxon>
        <taxon>Ecdysozoa</taxon>
        <taxon>Arthropoda</taxon>
        <taxon>Hexapoda</taxon>
        <taxon>Collembola</taxon>
        <taxon>Symphypleona</taxon>
        <taxon>Sminthuridae</taxon>
        <taxon>Allacma</taxon>
    </lineage>
</organism>
<dbReference type="PANTHER" id="PTHR18829:SF0">
    <property type="entry name" value="PROTEIN YAE1 HOMOLOG"/>
    <property type="match status" value="1"/>
</dbReference>
<dbReference type="GO" id="GO:0005634">
    <property type="term" value="C:nucleus"/>
    <property type="evidence" value="ECO:0007669"/>
    <property type="project" value="UniProtKB-SubCell"/>
</dbReference>
<dbReference type="Pfam" id="PF09811">
    <property type="entry name" value="Yae1_N"/>
    <property type="match status" value="1"/>
</dbReference>
<dbReference type="AlphaFoldDB" id="A0A8J2JWA2"/>
<evidence type="ECO:0000313" key="7">
    <source>
        <dbReference type="EMBL" id="CAG7725781.1"/>
    </source>
</evidence>
<dbReference type="InterPro" id="IPR019191">
    <property type="entry name" value="Essential_protein_Yae1_N"/>
</dbReference>
<dbReference type="EMBL" id="CAJVCH010126800">
    <property type="protein sequence ID" value="CAG7725781.1"/>
    <property type="molecule type" value="Genomic_DNA"/>
</dbReference>
<evidence type="ECO:0000259" key="6">
    <source>
        <dbReference type="Pfam" id="PF09811"/>
    </source>
</evidence>
<dbReference type="InterPro" id="IPR038881">
    <property type="entry name" value="Yae1-like"/>
</dbReference>
<evidence type="ECO:0000256" key="2">
    <source>
        <dbReference type="ARBA" id="ARBA00004496"/>
    </source>
</evidence>
<accession>A0A8J2JWA2</accession>
<dbReference type="Proteomes" id="UP000708208">
    <property type="component" value="Unassembled WGS sequence"/>
</dbReference>
<name>A0A8J2JWA2_9HEXA</name>
<feature type="region of interest" description="Disordered" evidence="5">
    <location>
        <begin position="1"/>
        <end position="20"/>
    </location>
</feature>
<keyword evidence="3" id="KW-0963">Cytoplasm</keyword>
<feature type="domain" description="Essential protein Yae1 N-terminal" evidence="6">
    <location>
        <begin position="29"/>
        <end position="66"/>
    </location>
</feature>
<reference evidence="7" key="1">
    <citation type="submission" date="2021-06" db="EMBL/GenBank/DDBJ databases">
        <authorList>
            <person name="Hodson N. C."/>
            <person name="Mongue J. A."/>
            <person name="Jaron S. K."/>
        </authorList>
    </citation>
    <scope>NUCLEOTIDE SEQUENCE</scope>
</reference>
<comment type="caution">
    <text evidence="7">The sequence shown here is derived from an EMBL/GenBank/DDBJ whole genome shotgun (WGS) entry which is preliminary data.</text>
</comment>
<dbReference type="GO" id="GO:0005737">
    <property type="term" value="C:cytoplasm"/>
    <property type="evidence" value="ECO:0007669"/>
    <property type="project" value="UniProtKB-SubCell"/>
</dbReference>
<evidence type="ECO:0000256" key="4">
    <source>
        <dbReference type="ARBA" id="ARBA00023242"/>
    </source>
</evidence>
<gene>
    <name evidence="7" type="ORF">AFUS01_LOCUS14725</name>
</gene>
<sequence>MDSDEEGTPGSSMMEKETQKVESNLWKAGYRDGKDEGRKEGFQEHFDKGYEIAFQLSMQLGQLRGMFDALIAKDPTLGTFLSPVVERLKKEALGLTSLEYDSEKSQEENCLLLKEKYTQSVKEIKEQFVNLYPYGEEQAEKLLKTLDNIGQ</sequence>